<dbReference type="InterPro" id="IPR050330">
    <property type="entry name" value="Bact_OuterMem_StrucFunc"/>
</dbReference>
<dbReference type="PANTHER" id="PTHR30329">
    <property type="entry name" value="STATOR ELEMENT OF FLAGELLAR MOTOR COMPLEX"/>
    <property type="match status" value="1"/>
</dbReference>
<evidence type="ECO:0000256" key="2">
    <source>
        <dbReference type="SAM" id="Coils"/>
    </source>
</evidence>
<dbReference type="AlphaFoldDB" id="A0A840XSN1"/>
<gene>
    <name evidence="5" type="ORF">FHS88_003712</name>
</gene>
<dbReference type="RefSeq" id="WP_184486954.1">
    <property type="nucleotide sequence ID" value="NZ_JAAEDJ010000129.1"/>
</dbReference>
<dbReference type="InterPro" id="IPR006665">
    <property type="entry name" value="OmpA-like"/>
</dbReference>
<keyword evidence="3" id="KW-0812">Transmembrane</keyword>
<evidence type="ECO:0000313" key="5">
    <source>
        <dbReference type="EMBL" id="MBB5691555.1"/>
    </source>
</evidence>
<keyword evidence="6" id="KW-1185">Reference proteome</keyword>
<feature type="domain" description="OmpA-like" evidence="4">
    <location>
        <begin position="180"/>
        <end position="325"/>
    </location>
</feature>
<reference evidence="5 6" key="1">
    <citation type="submission" date="2020-08" db="EMBL/GenBank/DDBJ databases">
        <title>Genomic Encyclopedia of Type Strains, Phase IV (KMG-IV): sequencing the most valuable type-strain genomes for metagenomic binning, comparative biology and taxonomic classification.</title>
        <authorList>
            <person name="Goeker M."/>
        </authorList>
    </citation>
    <scope>NUCLEOTIDE SEQUENCE [LARGE SCALE GENOMIC DNA]</scope>
    <source>
        <strain evidence="5 6">DSM 25895</strain>
    </source>
</reference>
<accession>A0A840XSN1</accession>
<dbReference type="Proteomes" id="UP000562254">
    <property type="component" value="Unassembled WGS sequence"/>
</dbReference>
<name>A0A840XSN1_9PROT</name>
<evidence type="ECO:0000259" key="4">
    <source>
        <dbReference type="PROSITE" id="PS51123"/>
    </source>
</evidence>
<proteinExistence type="predicted"/>
<feature type="coiled-coil region" evidence="2">
    <location>
        <begin position="42"/>
        <end position="164"/>
    </location>
</feature>
<keyword evidence="3" id="KW-1133">Transmembrane helix</keyword>
<keyword evidence="1 3" id="KW-0472">Membrane</keyword>
<dbReference type="PANTHER" id="PTHR30329:SF21">
    <property type="entry name" value="LIPOPROTEIN YIAD-RELATED"/>
    <property type="match status" value="1"/>
</dbReference>
<dbReference type="CDD" id="cd07185">
    <property type="entry name" value="OmpA_C-like"/>
    <property type="match status" value="1"/>
</dbReference>
<keyword evidence="5" id="KW-0966">Cell projection</keyword>
<dbReference type="PROSITE" id="PS51123">
    <property type="entry name" value="OMPA_2"/>
    <property type="match status" value="1"/>
</dbReference>
<dbReference type="InterPro" id="IPR036737">
    <property type="entry name" value="OmpA-like_sf"/>
</dbReference>
<feature type="transmembrane region" description="Helical" evidence="3">
    <location>
        <begin position="23"/>
        <end position="42"/>
    </location>
</feature>
<protein>
    <submittedName>
        <fullName evidence="5">Flagellar motor protein MotB</fullName>
    </submittedName>
</protein>
<evidence type="ECO:0000256" key="3">
    <source>
        <dbReference type="SAM" id="Phobius"/>
    </source>
</evidence>
<dbReference type="EMBL" id="JACIJE010000014">
    <property type="protein sequence ID" value="MBB5691555.1"/>
    <property type="molecule type" value="Genomic_DNA"/>
</dbReference>
<organism evidence="5 6">
    <name type="scientific">Neoroseomonas alkaliterrae</name>
    <dbReference type="NCBI Taxonomy" id="1452450"/>
    <lineage>
        <taxon>Bacteria</taxon>
        <taxon>Pseudomonadati</taxon>
        <taxon>Pseudomonadota</taxon>
        <taxon>Alphaproteobacteria</taxon>
        <taxon>Acetobacterales</taxon>
        <taxon>Acetobacteraceae</taxon>
        <taxon>Neoroseomonas</taxon>
    </lineage>
</organism>
<keyword evidence="5" id="KW-0282">Flagellum</keyword>
<dbReference type="SUPFAM" id="SSF103088">
    <property type="entry name" value="OmpA-like"/>
    <property type="match status" value="1"/>
</dbReference>
<sequence length="346" mass="38739">MARSSAEADTEGGEGYFASVSDLMVGILFVFLLMLTVLALNFREAEQQQVVALERYEQLRIQAEEARRRAEEQEAEARRLADVVRLALSDAQRQRAEAERQAEIARLAEAEARRQQELARERTAEAEALRARNERLQVALDAAVARLQQEIREREEARANLLERLRAILRGRGVIVDPEHQSGLLRLSGDVLFASNSAELSEGARRAVEILADVFVRLLPCFTVGMERTNCGPLDKPILEAVLIEGHTDQRGTISNNDRLSAERALSVFAAMRDRQPTLENILNSNSVPLLGISGYGQRRPVALGSDEAAFAQNRRIDIRFVLSARTSEELRRLIEQIDALRQVPP</sequence>
<evidence type="ECO:0000256" key="1">
    <source>
        <dbReference type="PROSITE-ProRule" id="PRU00473"/>
    </source>
</evidence>
<dbReference type="Pfam" id="PF00691">
    <property type="entry name" value="OmpA"/>
    <property type="match status" value="1"/>
</dbReference>
<evidence type="ECO:0000313" key="6">
    <source>
        <dbReference type="Proteomes" id="UP000562254"/>
    </source>
</evidence>
<keyword evidence="2" id="KW-0175">Coiled coil</keyword>
<comment type="caution">
    <text evidence="5">The sequence shown here is derived from an EMBL/GenBank/DDBJ whole genome shotgun (WGS) entry which is preliminary data.</text>
</comment>
<dbReference type="GO" id="GO:0016020">
    <property type="term" value="C:membrane"/>
    <property type="evidence" value="ECO:0007669"/>
    <property type="project" value="UniProtKB-UniRule"/>
</dbReference>
<keyword evidence="5" id="KW-0969">Cilium</keyword>
<dbReference type="Gene3D" id="3.30.1330.60">
    <property type="entry name" value="OmpA-like domain"/>
    <property type="match status" value="1"/>
</dbReference>